<evidence type="ECO:0008006" key="5">
    <source>
        <dbReference type="Google" id="ProtNLM"/>
    </source>
</evidence>
<reference evidence="3 4" key="1">
    <citation type="submission" date="2023-03" db="EMBL/GenBank/DDBJ databases">
        <title>Novosphingobium cyanobacteriorum sp. nov., isolated from a eutrophic reservoir during the Microcystis bloom period.</title>
        <authorList>
            <person name="Kang M."/>
            <person name="Le V."/>
            <person name="Ko S.-R."/>
            <person name="Lee S.-A."/>
            <person name="Ahn C.-Y."/>
        </authorList>
    </citation>
    <scope>NUCLEOTIDE SEQUENCE [LARGE SCALE GENOMIC DNA]</scope>
    <source>
        <strain evidence="3 4">HBC54</strain>
    </source>
</reference>
<gene>
    <name evidence="3" type="ORF">POM99_09585</name>
</gene>
<accession>A0ABT6CM93</accession>
<evidence type="ECO:0000313" key="3">
    <source>
        <dbReference type="EMBL" id="MDF8333452.1"/>
    </source>
</evidence>
<feature type="region of interest" description="Disordered" evidence="1">
    <location>
        <begin position="22"/>
        <end position="51"/>
    </location>
</feature>
<keyword evidence="4" id="KW-1185">Reference proteome</keyword>
<evidence type="ECO:0000256" key="1">
    <source>
        <dbReference type="SAM" id="MobiDB-lite"/>
    </source>
</evidence>
<comment type="caution">
    <text evidence="3">The sequence shown here is derived from an EMBL/GenBank/DDBJ whole genome shotgun (WGS) entry which is preliminary data.</text>
</comment>
<proteinExistence type="predicted"/>
<sequence>MNSLSLLVATLALALPVAPHPAASGPQPAAVSPEGAPWRAAAVDPEGPQSAPRILEGTVLGEFVDGLPDDTVQQVRIEQRLIIRITPRAPGRDEFVSTPPVPLRMRERKMAKCVPLAAIAGVRPMSSTRLMLFLRDRRMVGADLGKSCNARDFYMGFYVSQTPDGQLCVGRDQIHSRSGSTCGIDRVRELIPDD</sequence>
<dbReference type="Proteomes" id="UP001222770">
    <property type="component" value="Unassembled WGS sequence"/>
</dbReference>
<dbReference type="RefSeq" id="WP_277277166.1">
    <property type="nucleotide sequence ID" value="NZ_JAROCY010000007.1"/>
</dbReference>
<name>A0ABT6CM93_9SPHN</name>
<feature type="signal peptide" evidence="2">
    <location>
        <begin position="1"/>
        <end position="22"/>
    </location>
</feature>
<keyword evidence="2" id="KW-0732">Signal</keyword>
<feature type="chain" id="PRO_5045210501" description="Secreted protein" evidence="2">
    <location>
        <begin position="23"/>
        <end position="194"/>
    </location>
</feature>
<evidence type="ECO:0000256" key="2">
    <source>
        <dbReference type="SAM" id="SignalP"/>
    </source>
</evidence>
<organism evidence="3 4">
    <name type="scientific">Novosphingobium cyanobacteriorum</name>
    <dbReference type="NCBI Taxonomy" id="3024215"/>
    <lineage>
        <taxon>Bacteria</taxon>
        <taxon>Pseudomonadati</taxon>
        <taxon>Pseudomonadota</taxon>
        <taxon>Alphaproteobacteria</taxon>
        <taxon>Sphingomonadales</taxon>
        <taxon>Sphingomonadaceae</taxon>
        <taxon>Novosphingobium</taxon>
    </lineage>
</organism>
<evidence type="ECO:0000313" key="4">
    <source>
        <dbReference type="Proteomes" id="UP001222770"/>
    </source>
</evidence>
<dbReference type="EMBL" id="JAROCY010000007">
    <property type="protein sequence ID" value="MDF8333452.1"/>
    <property type="molecule type" value="Genomic_DNA"/>
</dbReference>
<protein>
    <recommendedName>
        <fullName evidence="5">Secreted protein</fullName>
    </recommendedName>
</protein>